<evidence type="ECO:0000313" key="3">
    <source>
        <dbReference type="Proteomes" id="UP001291926"/>
    </source>
</evidence>
<name>A0ABR0CY29_9LAMI</name>
<accession>A0ABR0CY29</accession>
<gene>
    <name evidence="2" type="ORF">RD792_012383</name>
</gene>
<protein>
    <submittedName>
        <fullName evidence="2">Uncharacterized protein</fullName>
    </submittedName>
</protein>
<organism evidence="2 3">
    <name type="scientific">Penstemon davidsonii</name>
    <dbReference type="NCBI Taxonomy" id="160366"/>
    <lineage>
        <taxon>Eukaryota</taxon>
        <taxon>Viridiplantae</taxon>
        <taxon>Streptophyta</taxon>
        <taxon>Embryophyta</taxon>
        <taxon>Tracheophyta</taxon>
        <taxon>Spermatophyta</taxon>
        <taxon>Magnoliopsida</taxon>
        <taxon>eudicotyledons</taxon>
        <taxon>Gunneridae</taxon>
        <taxon>Pentapetalae</taxon>
        <taxon>asterids</taxon>
        <taxon>lamiids</taxon>
        <taxon>Lamiales</taxon>
        <taxon>Plantaginaceae</taxon>
        <taxon>Cheloneae</taxon>
        <taxon>Penstemon</taxon>
    </lineage>
</organism>
<dbReference type="Proteomes" id="UP001291926">
    <property type="component" value="Unassembled WGS sequence"/>
</dbReference>
<feature type="compositionally biased region" description="Basic residues" evidence="1">
    <location>
        <begin position="28"/>
        <end position="44"/>
    </location>
</feature>
<evidence type="ECO:0000313" key="2">
    <source>
        <dbReference type="EMBL" id="KAK4481483.1"/>
    </source>
</evidence>
<dbReference type="EMBL" id="JAYDYQ010002685">
    <property type="protein sequence ID" value="KAK4481483.1"/>
    <property type="molecule type" value="Genomic_DNA"/>
</dbReference>
<sequence>MRRVQPPIPLRLLFRLPNPAKLQLQRHNPSRRFSRPIRHRRHHVNQPSGDVRPSSGIAPPPLHLQLRAYLKQRNSVTKLHYIK</sequence>
<evidence type="ECO:0000256" key="1">
    <source>
        <dbReference type="SAM" id="MobiDB-lite"/>
    </source>
</evidence>
<feature type="region of interest" description="Disordered" evidence="1">
    <location>
        <begin position="24"/>
        <end position="58"/>
    </location>
</feature>
<proteinExistence type="predicted"/>
<keyword evidence="3" id="KW-1185">Reference proteome</keyword>
<comment type="caution">
    <text evidence="2">The sequence shown here is derived from an EMBL/GenBank/DDBJ whole genome shotgun (WGS) entry which is preliminary data.</text>
</comment>
<reference evidence="2 3" key="1">
    <citation type="journal article" date="2023" name="bioRxiv">
        <title>Genome report: Whole genome sequence and annotation of Penstemon davidsonii.</title>
        <authorList>
            <person name="Ostevik K.L."/>
            <person name="Alabady M."/>
            <person name="Zhang M."/>
            <person name="Rausher M.D."/>
        </authorList>
    </citation>
    <scope>NUCLEOTIDE SEQUENCE [LARGE SCALE GENOMIC DNA]</scope>
    <source>
        <strain evidence="2">DNT005</strain>
        <tissue evidence="2">Whole leaf</tissue>
    </source>
</reference>